<organism evidence="3 4">
    <name type="scientific">Blautia luti DSM 14534 = JCM 17040</name>
    <dbReference type="NCBI Taxonomy" id="649762"/>
    <lineage>
        <taxon>Bacteria</taxon>
        <taxon>Bacillati</taxon>
        <taxon>Bacillota</taxon>
        <taxon>Clostridia</taxon>
        <taxon>Lachnospirales</taxon>
        <taxon>Lachnospiraceae</taxon>
        <taxon>Blautia</taxon>
    </lineage>
</organism>
<sequence length="244" mass="28461">MKLSELCKEINLPQDVTERVLDEEKQMKAQNKNTVPADLTSQLLRVCETHTKYLNKGIDEKIFTDTMKCFTRFIKECKDRTGKAEFDRGWWTHRQINMVLFRIGELEYELTQSQGRNAVSVHIPSDAEFTPEKVDESLKQAEEFMAEFYPDYKDVEYFCESWLLSPRLGEIVKETSNIAKFQKRFRILEDLPDDKEYMEWLFGAKADTPVQELPENTSLQRKVRELLANGGNLGAAVGIMEKMR</sequence>
<dbReference type="Pfam" id="PF18082">
    <property type="entry name" value="NAT_N"/>
    <property type="match status" value="1"/>
</dbReference>
<feature type="domain" description="GNAT-like C-terminal" evidence="2">
    <location>
        <begin position="100"/>
        <end position="240"/>
    </location>
</feature>
<evidence type="ECO:0000259" key="2">
    <source>
        <dbReference type="Pfam" id="PF18164"/>
    </source>
</evidence>
<name>A0A844GD95_9FIRM</name>
<protein>
    <submittedName>
        <fullName evidence="3">Uncharacterized protein</fullName>
    </submittedName>
</protein>
<dbReference type="Proteomes" id="UP000437824">
    <property type="component" value="Unassembled WGS sequence"/>
</dbReference>
<dbReference type="InterPro" id="IPR041273">
    <property type="entry name" value="NAT_N"/>
</dbReference>
<comment type="caution">
    <text evidence="3">The sequence shown here is derived from an EMBL/GenBank/DDBJ whole genome shotgun (WGS) entry which is preliminary data.</text>
</comment>
<dbReference type="EMBL" id="WMBC01000001">
    <property type="protein sequence ID" value="MTD59966.1"/>
    <property type="molecule type" value="Genomic_DNA"/>
</dbReference>
<dbReference type="Gene3D" id="3.40.630.120">
    <property type="match status" value="1"/>
</dbReference>
<accession>A0A844GD95</accession>
<evidence type="ECO:0000313" key="4">
    <source>
        <dbReference type="Proteomes" id="UP000437824"/>
    </source>
</evidence>
<reference evidence="3 4" key="1">
    <citation type="submission" date="2019-11" db="EMBL/GenBank/DDBJ databases">
        <title>Draft genome sequence of Blautia luti DSM 14534T, isolated from human stool.</title>
        <authorList>
            <person name="Ortiz R."/>
            <person name="Melis-Arcos F."/>
            <person name="Covarrubias P."/>
            <person name="Cardenas J.P."/>
            <person name="Perez-Donoso J."/>
            <person name="Almonacid D."/>
        </authorList>
    </citation>
    <scope>NUCLEOTIDE SEQUENCE [LARGE SCALE GENOMIC DNA]</scope>
    <source>
        <strain evidence="3 4">DSM 14534</strain>
    </source>
</reference>
<gene>
    <name evidence="3" type="ORF">GKZ57_01470</name>
</gene>
<dbReference type="InterPro" id="IPR041644">
    <property type="entry name" value="GNAT_C"/>
</dbReference>
<dbReference type="Pfam" id="PF18164">
    <property type="entry name" value="GNAT_C"/>
    <property type="match status" value="1"/>
</dbReference>
<dbReference type="AlphaFoldDB" id="A0A844GD95"/>
<evidence type="ECO:0000313" key="3">
    <source>
        <dbReference type="EMBL" id="MTD59966.1"/>
    </source>
</evidence>
<evidence type="ECO:0000259" key="1">
    <source>
        <dbReference type="Pfam" id="PF18082"/>
    </source>
</evidence>
<dbReference type="RefSeq" id="WP_154779554.1">
    <property type="nucleotide sequence ID" value="NZ_WMBC01000001.1"/>
</dbReference>
<proteinExistence type="predicted"/>
<feature type="domain" description="N-acyltransferase N-terminal" evidence="1">
    <location>
        <begin position="42"/>
        <end position="98"/>
    </location>
</feature>